<dbReference type="GO" id="GO:0015031">
    <property type="term" value="P:protein transport"/>
    <property type="evidence" value="ECO:0007669"/>
    <property type="project" value="UniProtKB-KW"/>
</dbReference>
<dbReference type="Proteomes" id="UP000237438">
    <property type="component" value="Unassembled WGS sequence"/>
</dbReference>
<evidence type="ECO:0000256" key="9">
    <source>
        <dbReference type="SAM" id="MobiDB-lite"/>
    </source>
</evidence>
<keyword evidence="7" id="KW-0653">Protein transport</keyword>
<sequence length="404" mass="46395">MHLIQPCVTYYFLYLTSLVTSSTLSSQVSEIDLNLSCSSINSTDCYPRIFEPTLKFKKIREGQELPPGLHVRMNIYTGEKEARLNVPMMEEDDISLYGFQPLSMETALITVQEEDSHQKPLQNQESIKSTASQERIRPPQSQSELQKFQNSIAMLKMRGSLFDQALEDLSELAHDIYYGREIAREDSILELLVCLTLGLELEDTPKGEINRERIAASILGSAFQNNPAALNEIDNAKKNIIYPSCTPNSANGIKEKGNFISIFRNKLEQEQDTYNLKIKITTLSRLLKSNYFRDLFLENKGMELLLAVFLKRGERFNTAKKKISELLTDNFLDESYGAQVNIWPKFQRSSKSFCEKSQNLFHDGCWEHHIEEFSTQVPTEDWPKDLLLAMKSRRPKKIPLKSEI</sequence>
<keyword evidence="6" id="KW-0256">Endoplasmic reticulum</keyword>
<comment type="similarity">
    <text evidence="1">Belongs to the SIL1 family.</text>
</comment>
<feature type="signal peptide" evidence="10">
    <location>
        <begin position="1"/>
        <end position="21"/>
    </location>
</feature>
<dbReference type="InterPro" id="IPR011989">
    <property type="entry name" value="ARM-like"/>
</dbReference>
<evidence type="ECO:0000256" key="4">
    <source>
        <dbReference type="ARBA" id="ARBA00022448"/>
    </source>
</evidence>
<feature type="compositionally biased region" description="Polar residues" evidence="9">
    <location>
        <begin position="119"/>
        <end position="143"/>
    </location>
</feature>
<evidence type="ECO:0000256" key="2">
    <source>
        <dbReference type="ARBA" id="ARBA00011799"/>
    </source>
</evidence>
<dbReference type="OrthoDB" id="448649at2759"/>
<reference evidence="11 12" key="1">
    <citation type="submission" date="2017-10" db="EMBL/GenBank/DDBJ databases">
        <title>Development of genomic resources for the powdery mildew, Erysiphe pulchra.</title>
        <authorList>
            <person name="Wadl P.A."/>
            <person name="Mack B.M."/>
            <person name="Moore G."/>
            <person name="Beltz S.B."/>
        </authorList>
    </citation>
    <scope>NUCLEOTIDE SEQUENCE [LARGE SCALE GENOMIC DNA]</scope>
    <source>
        <strain evidence="11">Cflorida</strain>
    </source>
</reference>
<feature type="region of interest" description="Disordered" evidence="9">
    <location>
        <begin position="114"/>
        <end position="143"/>
    </location>
</feature>
<evidence type="ECO:0000256" key="6">
    <source>
        <dbReference type="ARBA" id="ARBA00022824"/>
    </source>
</evidence>
<dbReference type="InterPro" id="IPR031884">
    <property type="entry name" value="Sil1_fungi"/>
</dbReference>
<evidence type="ECO:0000256" key="8">
    <source>
        <dbReference type="ARBA" id="ARBA00023010"/>
    </source>
</evidence>
<dbReference type="STRING" id="225359.A0A2S4PSV0"/>
<dbReference type="AlphaFoldDB" id="A0A2S4PSV0"/>
<dbReference type="Pfam" id="PF16782">
    <property type="entry name" value="SIL1"/>
    <property type="match status" value="1"/>
</dbReference>
<evidence type="ECO:0000256" key="7">
    <source>
        <dbReference type="ARBA" id="ARBA00022927"/>
    </source>
</evidence>
<evidence type="ECO:0000256" key="10">
    <source>
        <dbReference type="SAM" id="SignalP"/>
    </source>
</evidence>
<dbReference type="GO" id="GO:0005783">
    <property type="term" value="C:endoplasmic reticulum"/>
    <property type="evidence" value="ECO:0007669"/>
    <property type="project" value="InterPro"/>
</dbReference>
<keyword evidence="8" id="KW-0811">Translocation</keyword>
<comment type="caution">
    <text evidence="11">The sequence shown here is derived from an EMBL/GenBank/DDBJ whole genome shotgun (WGS) entry which is preliminary data.</text>
</comment>
<comment type="subunit">
    <text evidence="2">Interacts with KAR2.</text>
</comment>
<keyword evidence="5 10" id="KW-0732">Signal</keyword>
<evidence type="ECO:0000313" key="12">
    <source>
        <dbReference type="Proteomes" id="UP000237438"/>
    </source>
</evidence>
<name>A0A2S4PSV0_9PEZI</name>
<evidence type="ECO:0000256" key="1">
    <source>
        <dbReference type="ARBA" id="ARBA00010588"/>
    </source>
</evidence>
<feature type="chain" id="PRO_5015709043" description="Nucleotide exchange factor SIL1" evidence="10">
    <location>
        <begin position="22"/>
        <end position="404"/>
    </location>
</feature>
<evidence type="ECO:0000256" key="3">
    <source>
        <dbReference type="ARBA" id="ARBA00015352"/>
    </source>
</evidence>
<gene>
    <name evidence="11" type="ORF">EPUL_003156</name>
</gene>
<organism evidence="11 12">
    <name type="scientific">Erysiphe pulchra</name>
    <dbReference type="NCBI Taxonomy" id="225359"/>
    <lineage>
        <taxon>Eukaryota</taxon>
        <taxon>Fungi</taxon>
        <taxon>Dikarya</taxon>
        <taxon>Ascomycota</taxon>
        <taxon>Pezizomycotina</taxon>
        <taxon>Leotiomycetes</taxon>
        <taxon>Erysiphales</taxon>
        <taxon>Erysiphaceae</taxon>
        <taxon>Erysiphe</taxon>
    </lineage>
</organism>
<dbReference type="Gene3D" id="1.25.10.10">
    <property type="entry name" value="Leucine-rich Repeat Variant"/>
    <property type="match status" value="1"/>
</dbReference>
<keyword evidence="4" id="KW-0813">Transport</keyword>
<dbReference type="GO" id="GO:0000774">
    <property type="term" value="F:adenyl-nucleotide exchange factor activity"/>
    <property type="evidence" value="ECO:0007669"/>
    <property type="project" value="InterPro"/>
</dbReference>
<evidence type="ECO:0000256" key="5">
    <source>
        <dbReference type="ARBA" id="ARBA00022729"/>
    </source>
</evidence>
<evidence type="ECO:0000313" key="11">
    <source>
        <dbReference type="EMBL" id="POS85110.1"/>
    </source>
</evidence>
<dbReference type="EMBL" id="PEDP01000725">
    <property type="protein sequence ID" value="POS85110.1"/>
    <property type="molecule type" value="Genomic_DNA"/>
</dbReference>
<protein>
    <recommendedName>
        <fullName evidence="3">Nucleotide exchange factor SIL1</fullName>
    </recommendedName>
</protein>
<proteinExistence type="inferred from homology"/>
<accession>A0A2S4PSV0</accession>
<keyword evidence="12" id="KW-1185">Reference proteome</keyword>